<dbReference type="EMBL" id="DVGA01000114">
    <property type="protein sequence ID" value="HIQ79569.1"/>
    <property type="molecule type" value="Genomic_DNA"/>
</dbReference>
<accession>A0A9D0ZG02</accession>
<evidence type="ECO:0000313" key="3">
    <source>
        <dbReference type="Proteomes" id="UP000824262"/>
    </source>
</evidence>
<organism evidence="2 3">
    <name type="scientific">Candidatus Scatomorpha intestinavium</name>
    <dbReference type="NCBI Taxonomy" id="2840922"/>
    <lineage>
        <taxon>Bacteria</taxon>
        <taxon>Bacillati</taxon>
        <taxon>Bacillota</taxon>
        <taxon>Clostridia</taxon>
        <taxon>Eubacteriales</taxon>
        <taxon>Candidatus Scatomorpha</taxon>
    </lineage>
</organism>
<gene>
    <name evidence="2" type="ORF">IAB77_09980</name>
</gene>
<evidence type="ECO:0000256" key="1">
    <source>
        <dbReference type="ARBA" id="ARBA00005721"/>
    </source>
</evidence>
<sequence>MGENYITCQAEKGSINISEDVLLSMVRAVINEIDGVASIVNNAGTELAELLGIKSASKGVKVQINDGVITVDAIIMVRYGCNVVSVAKEVQDKVTSAVESMTGMGSPVVNVHVSGVAFDK</sequence>
<dbReference type="Proteomes" id="UP000824262">
    <property type="component" value="Unassembled WGS sequence"/>
</dbReference>
<name>A0A9D0ZG02_9FIRM</name>
<dbReference type="PANTHER" id="PTHR34297:SF1">
    <property type="entry name" value="ASP23_GLS24 FAMILY ENVELOPE STRESS RESPONSE PROTEIN"/>
    <property type="match status" value="1"/>
</dbReference>
<reference evidence="2" key="2">
    <citation type="journal article" date="2021" name="PeerJ">
        <title>Extensive microbial diversity within the chicken gut microbiome revealed by metagenomics and culture.</title>
        <authorList>
            <person name="Gilroy R."/>
            <person name="Ravi A."/>
            <person name="Getino M."/>
            <person name="Pursley I."/>
            <person name="Horton D.L."/>
            <person name="Alikhan N.F."/>
            <person name="Baker D."/>
            <person name="Gharbi K."/>
            <person name="Hall N."/>
            <person name="Watson M."/>
            <person name="Adriaenssens E.M."/>
            <person name="Foster-Nyarko E."/>
            <person name="Jarju S."/>
            <person name="Secka A."/>
            <person name="Antonio M."/>
            <person name="Oren A."/>
            <person name="Chaudhuri R.R."/>
            <person name="La Ragione R."/>
            <person name="Hildebrand F."/>
            <person name="Pallen M.J."/>
        </authorList>
    </citation>
    <scope>NUCLEOTIDE SEQUENCE</scope>
    <source>
        <strain evidence="2">ChiBcolR7-354</strain>
    </source>
</reference>
<protein>
    <submittedName>
        <fullName evidence="2">Asp23/Gls24 family envelope stress response protein</fullName>
    </submittedName>
</protein>
<dbReference type="PANTHER" id="PTHR34297">
    <property type="entry name" value="HYPOTHETICAL CYTOSOLIC PROTEIN-RELATED"/>
    <property type="match status" value="1"/>
</dbReference>
<evidence type="ECO:0000313" key="2">
    <source>
        <dbReference type="EMBL" id="HIQ79569.1"/>
    </source>
</evidence>
<dbReference type="AlphaFoldDB" id="A0A9D0ZG02"/>
<dbReference type="InterPro" id="IPR005531">
    <property type="entry name" value="Asp23"/>
</dbReference>
<reference evidence="2" key="1">
    <citation type="submission" date="2020-10" db="EMBL/GenBank/DDBJ databases">
        <authorList>
            <person name="Gilroy R."/>
        </authorList>
    </citation>
    <scope>NUCLEOTIDE SEQUENCE</scope>
    <source>
        <strain evidence="2">ChiBcolR7-354</strain>
    </source>
</reference>
<comment type="similarity">
    <text evidence="1">Belongs to the asp23 family.</text>
</comment>
<proteinExistence type="inferred from homology"/>
<comment type="caution">
    <text evidence="2">The sequence shown here is derived from an EMBL/GenBank/DDBJ whole genome shotgun (WGS) entry which is preliminary data.</text>
</comment>
<dbReference type="Pfam" id="PF03780">
    <property type="entry name" value="Asp23"/>
    <property type="match status" value="1"/>
</dbReference>